<gene>
    <name evidence="1" type="ORF">SSX86_030143</name>
</gene>
<comment type="caution">
    <text evidence="1">The sequence shown here is derived from an EMBL/GenBank/DDBJ whole genome shotgun (WGS) entry which is preliminary data.</text>
</comment>
<sequence length="126" mass="14631">MQRKGTENRKFGELEEECAAWDSISETRVLSEEERLLWGYAKNDLFRLEEERRVDLAQKSRSRWAALGDDNTAYFHGYLKHRAVSNRINGIQVGNEWVSEPEQIKEHARRFFEILAAIDSAMSVAA</sequence>
<dbReference type="AlphaFoldDB" id="A0AAP0CAX4"/>
<dbReference type="Proteomes" id="UP001408789">
    <property type="component" value="Unassembled WGS sequence"/>
</dbReference>
<evidence type="ECO:0000313" key="1">
    <source>
        <dbReference type="EMBL" id="KAK9053509.1"/>
    </source>
</evidence>
<dbReference type="EMBL" id="JBCNJP010000027">
    <property type="protein sequence ID" value="KAK9053509.1"/>
    <property type="molecule type" value="Genomic_DNA"/>
</dbReference>
<reference evidence="1 2" key="1">
    <citation type="submission" date="2024-04" db="EMBL/GenBank/DDBJ databases">
        <title>The reference genome of an endangered Asteraceae, Deinandra increscens subsp. villosa, native to the Central Coast of California.</title>
        <authorList>
            <person name="Guilliams M."/>
            <person name="Hasenstab-Lehman K."/>
            <person name="Meyer R."/>
            <person name="Mcevoy S."/>
        </authorList>
    </citation>
    <scope>NUCLEOTIDE SEQUENCE [LARGE SCALE GENOMIC DNA]</scope>
    <source>
        <tissue evidence="1">Leaf</tissue>
    </source>
</reference>
<accession>A0AAP0CAX4</accession>
<keyword evidence="2" id="KW-1185">Reference proteome</keyword>
<name>A0AAP0CAX4_9ASTR</name>
<evidence type="ECO:0000313" key="2">
    <source>
        <dbReference type="Proteomes" id="UP001408789"/>
    </source>
</evidence>
<protein>
    <submittedName>
        <fullName evidence="1">Uncharacterized protein</fullName>
    </submittedName>
</protein>
<organism evidence="1 2">
    <name type="scientific">Deinandra increscens subsp. villosa</name>
    <dbReference type="NCBI Taxonomy" id="3103831"/>
    <lineage>
        <taxon>Eukaryota</taxon>
        <taxon>Viridiplantae</taxon>
        <taxon>Streptophyta</taxon>
        <taxon>Embryophyta</taxon>
        <taxon>Tracheophyta</taxon>
        <taxon>Spermatophyta</taxon>
        <taxon>Magnoliopsida</taxon>
        <taxon>eudicotyledons</taxon>
        <taxon>Gunneridae</taxon>
        <taxon>Pentapetalae</taxon>
        <taxon>asterids</taxon>
        <taxon>campanulids</taxon>
        <taxon>Asterales</taxon>
        <taxon>Asteraceae</taxon>
        <taxon>Asteroideae</taxon>
        <taxon>Heliantheae alliance</taxon>
        <taxon>Madieae</taxon>
        <taxon>Madiinae</taxon>
        <taxon>Deinandra</taxon>
    </lineage>
</organism>
<proteinExistence type="predicted"/>